<protein>
    <recommendedName>
        <fullName evidence="5">ABC-transporter type IV</fullName>
    </recommendedName>
</protein>
<gene>
    <name evidence="3" type="ORF">LKD70_15815</name>
</gene>
<name>A0ABS8G0N8_9FIRM</name>
<dbReference type="RefSeq" id="WP_227708843.1">
    <property type="nucleotide sequence ID" value="NZ_JAJEQX010000038.1"/>
</dbReference>
<sequence length="337" mass="38968">MHSYDLTQWILFFFIYSFVGWIWESCYVSVKKRRWVNRGFMHGPMLPIYGSGALVILISTIGVRDNAALIFLLGMAGATVLEYVTGAVMERMFHVRYWDYSSQKLNLNGYVCLSSSLCWGFFSMLLVRIIHPPIESAVLKIPEAVCDIAAVVCLAAASVDFTQSFNEAMDLKRVLVQLEESREQIRKMQEKLRILPEEMLEDYRNRTAALRDDYRERAEELARKTLSKKEACLARINIKREEKLAQLEELSAKVESLLKEEIPSEISERVGSVIGTERRDALLAVRETLRKELRNTASRTDRNYLRIARHLRRNPTAVSTRFKDTMEEIRKALDTEK</sequence>
<dbReference type="EMBL" id="JAJEQX010000038">
    <property type="protein sequence ID" value="MCC2255860.1"/>
    <property type="molecule type" value="Genomic_DNA"/>
</dbReference>
<keyword evidence="1" id="KW-0175">Coiled coil</keyword>
<feature type="transmembrane region" description="Helical" evidence="2">
    <location>
        <begin position="6"/>
        <end position="23"/>
    </location>
</feature>
<evidence type="ECO:0000256" key="1">
    <source>
        <dbReference type="SAM" id="Coils"/>
    </source>
</evidence>
<evidence type="ECO:0008006" key="5">
    <source>
        <dbReference type="Google" id="ProtNLM"/>
    </source>
</evidence>
<dbReference type="InterPro" id="IPR010540">
    <property type="entry name" value="CmpB_TMEM229"/>
</dbReference>
<comment type="caution">
    <text evidence="3">The sequence shown here is derived from an EMBL/GenBank/DDBJ whole genome shotgun (WGS) entry which is preliminary data.</text>
</comment>
<feature type="transmembrane region" description="Helical" evidence="2">
    <location>
        <begin position="44"/>
        <end position="63"/>
    </location>
</feature>
<evidence type="ECO:0000313" key="3">
    <source>
        <dbReference type="EMBL" id="MCC2255860.1"/>
    </source>
</evidence>
<reference evidence="3 4" key="1">
    <citation type="submission" date="2021-10" db="EMBL/GenBank/DDBJ databases">
        <title>Anaerobic single-cell dispensing facilitates the cultivation of human gut bacteria.</title>
        <authorList>
            <person name="Afrizal A."/>
        </authorList>
    </citation>
    <scope>NUCLEOTIDE SEQUENCE [LARGE SCALE GENOMIC DNA]</scope>
    <source>
        <strain evidence="3 4">CLA-AA-H200</strain>
    </source>
</reference>
<feature type="transmembrane region" description="Helical" evidence="2">
    <location>
        <begin position="69"/>
        <end position="89"/>
    </location>
</feature>
<keyword evidence="2" id="KW-0812">Transmembrane</keyword>
<organism evidence="3 4">
    <name type="scientific">Ruminococcus turbiniformis</name>
    <dbReference type="NCBI Taxonomy" id="2881258"/>
    <lineage>
        <taxon>Bacteria</taxon>
        <taxon>Bacillati</taxon>
        <taxon>Bacillota</taxon>
        <taxon>Clostridia</taxon>
        <taxon>Eubacteriales</taxon>
        <taxon>Oscillospiraceae</taxon>
        <taxon>Ruminococcus</taxon>
    </lineage>
</organism>
<feature type="coiled-coil region" evidence="1">
    <location>
        <begin position="168"/>
        <end position="260"/>
    </location>
</feature>
<evidence type="ECO:0000256" key="2">
    <source>
        <dbReference type="SAM" id="Phobius"/>
    </source>
</evidence>
<dbReference type="Pfam" id="PF06541">
    <property type="entry name" value="ABC_trans_CmpB"/>
    <property type="match status" value="1"/>
</dbReference>
<keyword evidence="2" id="KW-0472">Membrane</keyword>
<accession>A0ABS8G0N8</accession>
<proteinExistence type="predicted"/>
<feature type="transmembrane region" description="Helical" evidence="2">
    <location>
        <begin position="110"/>
        <end position="130"/>
    </location>
</feature>
<keyword evidence="4" id="KW-1185">Reference proteome</keyword>
<dbReference type="Proteomes" id="UP001198151">
    <property type="component" value="Unassembled WGS sequence"/>
</dbReference>
<keyword evidence="2" id="KW-1133">Transmembrane helix</keyword>
<evidence type="ECO:0000313" key="4">
    <source>
        <dbReference type="Proteomes" id="UP001198151"/>
    </source>
</evidence>